<reference evidence="3 4" key="1">
    <citation type="submission" date="2020-12" db="EMBL/GenBank/DDBJ databases">
        <title>Oil enriched cultivation method for isolating marine PHA-producing bacteria.</title>
        <authorList>
            <person name="Zheng W."/>
            <person name="Yu S."/>
            <person name="Huang Y."/>
        </authorList>
    </citation>
    <scope>NUCLEOTIDE SEQUENCE [LARGE SCALE GENOMIC DNA]</scope>
    <source>
        <strain evidence="3 4">SY-2-6</strain>
    </source>
</reference>
<dbReference type="EMBL" id="JAEKJY010000001">
    <property type="protein sequence ID" value="MBN8234602.1"/>
    <property type="molecule type" value="Genomic_DNA"/>
</dbReference>
<organism evidence="3 4">
    <name type="scientific">Halobacillus kuroshimensis</name>
    <dbReference type="NCBI Taxonomy" id="302481"/>
    <lineage>
        <taxon>Bacteria</taxon>
        <taxon>Bacillati</taxon>
        <taxon>Bacillota</taxon>
        <taxon>Bacilli</taxon>
        <taxon>Bacillales</taxon>
        <taxon>Bacillaceae</taxon>
        <taxon>Halobacillus</taxon>
    </lineage>
</organism>
<keyword evidence="4" id="KW-1185">Reference proteome</keyword>
<dbReference type="PANTHER" id="PTHR12935:SF0">
    <property type="entry name" value="GAMMA-GLUTAMYLCYCLOTRANSFERASE"/>
    <property type="match status" value="1"/>
</dbReference>
<dbReference type="SUPFAM" id="SSF110857">
    <property type="entry name" value="Gamma-glutamyl cyclotransferase-like"/>
    <property type="match status" value="2"/>
</dbReference>
<dbReference type="InterPro" id="IPR009288">
    <property type="entry name" value="AIG2-like_dom"/>
</dbReference>
<dbReference type="PANTHER" id="PTHR12935">
    <property type="entry name" value="GAMMA-GLUTAMYLCYCLOTRANSFERASE"/>
    <property type="match status" value="1"/>
</dbReference>
<name>A0ABS3DTE4_9BACI</name>
<dbReference type="InterPro" id="IPR036568">
    <property type="entry name" value="GGCT-like_sf"/>
</dbReference>
<dbReference type="Pfam" id="PF06094">
    <property type="entry name" value="GGACT"/>
    <property type="match status" value="1"/>
</dbReference>
<evidence type="ECO:0000256" key="1">
    <source>
        <dbReference type="ARBA" id="ARBA00023239"/>
    </source>
</evidence>
<feature type="domain" description="Gamma-glutamylcyclotransferase AIG2-like" evidence="2">
    <location>
        <begin position="3"/>
        <end position="118"/>
    </location>
</feature>
<protein>
    <submittedName>
        <fullName evidence="3">Gamma-glutamylcyclotransferase</fullName>
    </submittedName>
</protein>
<evidence type="ECO:0000259" key="2">
    <source>
        <dbReference type="Pfam" id="PF06094"/>
    </source>
</evidence>
<comment type="caution">
    <text evidence="3">The sequence shown here is derived from an EMBL/GenBank/DDBJ whole genome shotgun (WGS) entry which is preliminary data.</text>
</comment>
<dbReference type="CDD" id="cd06661">
    <property type="entry name" value="GGCT_like"/>
    <property type="match status" value="2"/>
</dbReference>
<dbReference type="Pfam" id="PF13772">
    <property type="entry name" value="AIG2_2"/>
    <property type="match status" value="1"/>
</dbReference>
<evidence type="ECO:0000313" key="4">
    <source>
        <dbReference type="Proteomes" id="UP000663970"/>
    </source>
</evidence>
<accession>A0ABS3DTE4</accession>
<dbReference type="InterPro" id="IPR013024">
    <property type="entry name" value="GGCT-like"/>
</dbReference>
<gene>
    <name evidence="3" type="ORF">JF544_05040</name>
</gene>
<evidence type="ECO:0000313" key="3">
    <source>
        <dbReference type="EMBL" id="MBN8234602.1"/>
    </source>
</evidence>
<dbReference type="Proteomes" id="UP000663970">
    <property type="component" value="Unassembled WGS sequence"/>
</dbReference>
<proteinExistence type="predicted"/>
<sequence length="293" mass="34109">MYVFVYGSLCSGQDDHHLLREAELVSAQAFVRGTLYSGPLDEPLLREDQHTWTYGELYHIRHSLLSELDDYEGFQPGNEDGEWYRKETEVFSDTDSVMAETFYWNGVTKASISHNDWKVHQFLHQDSYIYFAYGSCMDDARFITQKVHHLFADVIGTGTLYDYRLAFSYHLNDGARADIREGAHQKVEGVLYRINKQALHYLFLREGVEAGAYRPSIVPVEMDDGSVLQAVTFTVLSKKEDMPPPFHYAEEIVRGGERYLSSEYIEALKQRFLDDLKVQHFQEYMEKRSRSYD</sequence>
<keyword evidence="1" id="KW-0456">Lyase</keyword>
<dbReference type="InterPro" id="IPR017939">
    <property type="entry name" value="G-Glutamylcylcotransferase"/>
</dbReference>
<dbReference type="Gene3D" id="3.10.490.10">
    <property type="entry name" value="Gamma-glutamyl cyclotransferase-like"/>
    <property type="match status" value="2"/>
</dbReference>